<keyword evidence="5 6" id="KW-0472">Membrane</keyword>
<evidence type="ECO:0000256" key="3">
    <source>
        <dbReference type="ARBA" id="ARBA00022692"/>
    </source>
</evidence>
<protein>
    <recommendedName>
        <fullName evidence="9">Amino acid permease/ SLC12A domain-containing protein</fullName>
    </recommendedName>
</protein>
<dbReference type="AlphaFoldDB" id="A0A423XM60"/>
<sequence>MENPRIELQAKSAMDGRISAEGTIVLSKDEQHLAQLGLSFIVSLAMAEIAAAFPTAGGIYFWSYRLGGKTYGPILSWMTAWWNWVGWICVVPGVQQGSTNFLLSALEIKYPDSSVITQGWFAWLLTAIGMVFAMLPNILSQRVLKLYFRFAIFIFFVLFAFYWIWFPIKAAGKFQPSSGVFDRFYNGINEGTERQASDSYAWVIGILFGAGEFYGYDSSAHLAEETHEASETVAKGMWAATLCAWLLSVPTLIMVLFCMQDFDGIISSSYTTTWAAYLKQLLGDDAAVAVLAILWIDSTCATTSCFMSAQRVTFAISRDGVLPFSRYFRKLDHNKIPVHAAYLVFFLSIAITCAVIGSAVAFSAIIATATIATNFSYLIPIAARHTIGRHEFHSAPFNLGSYSIAIGITSGLYIMFQFVVLLLPQIYPVTAETLNYAPICIGIVTIVSLVGWVFPFGLGGRYWFSGPKRTVDEAESGQRDAAEDK</sequence>
<evidence type="ECO:0000256" key="6">
    <source>
        <dbReference type="SAM" id="Phobius"/>
    </source>
</evidence>
<feature type="transmembrane region" description="Helical" evidence="6">
    <location>
        <begin position="363"/>
        <end position="383"/>
    </location>
</feature>
<name>A0A423XM60_9PEZI</name>
<feature type="transmembrane region" description="Helical" evidence="6">
    <location>
        <begin position="336"/>
        <end position="357"/>
    </location>
</feature>
<keyword evidence="8" id="KW-1185">Reference proteome</keyword>
<dbReference type="OrthoDB" id="10054429at2759"/>
<comment type="caution">
    <text evidence="7">The sequence shown here is derived from an EMBL/GenBank/DDBJ whole genome shotgun (WGS) entry which is preliminary data.</text>
</comment>
<dbReference type="PIRSF" id="PIRSF006060">
    <property type="entry name" value="AA_transporter"/>
    <property type="match status" value="1"/>
</dbReference>
<evidence type="ECO:0008006" key="9">
    <source>
        <dbReference type="Google" id="ProtNLM"/>
    </source>
</evidence>
<evidence type="ECO:0000256" key="1">
    <source>
        <dbReference type="ARBA" id="ARBA00004141"/>
    </source>
</evidence>
<reference evidence="7 8" key="1">
    <citation type="submission" date="2015-09" db="EMBL/GenBank/DDBJ databases">
        <title>Host preference determinants of Valsa canker pathogens revealed by comparative genomics.</title>
        <authorList>
            <person name="Yin Z."/>
            <person name="Huang L."/>
        </authorList>
    </citation>
    <scope>NUCLEOTIDE SEQUENCE [LARGE SCALE GENOMIC DNA]</scope>
    <source>
        <strain evidence="7 8">SXYLt</strain>
    </source>
</reference>
<dbReference type="GO" id="GO:0016020">
    <property type="term" value="C:membrane"/>
    <property type="evidence" value="ECO:0007669"/>
    <property type="project" value="UniProtKB-SubCell"/>
</dbReference>
<evidence type="ECO:0000313" key="7">
    <source>
        <dbReference type="EMBL" id="ROW17630.1"/>
    </source>
</evidence>
<comment type="subcellular location">
    <subcellularLocation>
        <location evidence="1">Membrane</location>
        <topology evidence="1">Multi-pass membrane protein</topology>
    </subcellularLocation>
</comment>
<keyword evidence="4 6" id="KW-1133">Transmembrane helix</keyword>
<feature type="transmembrane region" description="Helical" evidence="6">
    <location>
        <begin position="36"/>
        <end position="62"/>
    </location>
</feature>
<dbReference type="PANTHER" id="PTHR45649:SF13">
    <property type="entry name" value="THIAMINE TRANSPORTER THI9"/>
    <property type="match status" value="1"/>
</dbReference>
<dbReference type="EMBL" id="LKEB01000002">
    <property type="protein sequence ID" value="ROW17630.1"/>
    <property type="molecule type" value="Genomic_DNA"/>
</dbReference>
<feature type="transmembrane region" description="Helical" evidence="6">
    <location>
        <begin position="404"/>
        <end position="424"/>
    </location>
</feature>
<dbReference type="Proteomes" id="UP000285146">
    <property type="component" value="Unassembled WGS sequence"/>
</dbReference>
<dbReference type="PANTHER" id="PTHR45649">
    <property type="entry name" value="AMINO-ACID PERMEASE BAT1"/>
    <property type="match status" value="1"/>
</dbReference>
<proteinExistence type="predicted"/>
<dbReference type="GO" id="GO:0022857">
    <property type="term" value="F:transmembrane transporter activity"/>
    <property type="evidence" value="ECO:0007669"/>
    <property type="project" value="InterPro"/>
</dbReference>
<gene>
    <name evidence="7" type="ORF">VPNG_00996</name>
</gene>
<dbReference type="Gene3D" id="1.20.1740.10">
    <property type="entry name" value="Amino acid/polyamine transporter I"/>
    <property type="match status" value="1"/>
</dbReference>
<evidence type="ECO:0000256" key="2">
    <source>
        <dbReference type="ARBA" id="ARBA00022448"/>
    </source>
</evidence>
<keyword evidence="3 6" id="KW-0812">Transmembrane</keyword>
<feature type="transmembrane region" description="Helical" evidence="6">
    <location>
        <begin position="146"/>
        <end position="165"/>
    </location>
</feature>
<dbReference type="InParanoid" id="A0A423XM60"/>
<accession>A0A423XM60</accession>
<organism evidence="7 8">
    <name type="scientific">Cytospora leucostoma</name>
    <dbReference type="NCBI Taxonomy" id="1230097"/>
    <lineage>
        <taxon>Eukaryota</taxon>
        <taxon>Fungi</taxon>
        <taxon>Dikarya</taxon>
        <taxon>Ascomycota</taxon>
        <taxon>Pezizomycotina</taxon>
        <taxon>Sordariomycetes</taxon>
        <taxon>Sordariomycetidae</taxon>
        <taxon>Diaporthales</taxon>
        <taxon>Cytosporaceae</taxon>
        <taxon>Cytospora</taxon>
    </lineage>
</organism>
<dbReference type="Pfam" id="PF13520">
    <property type="entry name" value="AA_permease_2"/>
    <property type="match status" value="1"/>
</dbReference>
<evidence type="ECO:0000256" key="5">
    <source>
        <dbReference type="ARBA" id="ARBA00023136"/>
    </source>
</evidence>
<feature type="transmembrane region" description="Helical" evidence="6">
    <location>
        <begin position="74"/>
        <end position="94"/>
    </location>
</feature>
<feature type="transmembrane region" description="Helical" evidence="6">
    <location>
        <begin position="237"/>
        <end position="259"/>
    </location>
</feature>
<evidence type="ECO:0000256" key="4">
    <source>
        <dbReference type="ARBA" id="ARBA00022989"/>
    </source>
</evidence>
<keyword evidence="2" id="KW-0813">Transport</keyword>
<dbReference type="STRING" id="1230097.A0A423XM60"/>
<feature type="transmembrane region" description="Helical" evidence="6">
    <location>
        <begin position="120"/>
        <end position="139"/>
    </location>
</feature>
<evidence type="ECO:0000313" key="8">
    <source>
        <dbReference type="Proteomes" id="UP000285146"/>
    </source>
</evidence>
<feature type="transmembrane region" description="Helical" evidence="6">
    <location>
        <begin position="436"/>
        <end position="459"/>
    </location>
</feature>
<dbReference type="InterPro" id="IPR002293">
    <property type="entry name" value="AA/rel_permease1"/>
</dbReference>